<keyword evidence="3" id="KW-1185">Reference proteome</keyword>
<protein>
    <submittedName>
        <fullName evidence="2">Uncharacterized protein</fullName>
    </submittedName>
</protein>
<sequence length="179" mass="20115">MEVEEASTSSSSNPHVHGLVIYTVFVLRVLVDMFSFNCPSVIHYTSIAATLIGGECKSGVKTVSAHQLYACLLPAQVEYFKYYVTVPLAMYAEGPGKGVDGGTRKKRQFGEDEWRVMALKGVEAHQKNRKDKWAHCHSQQEKKKKKTEDIGGEKWSSFGPRVKVKKRTTAYKFGRILIN</sequence>
<accession>A0AAV1SLP1</accession>
<dbReference type="AlphaFoldDB" id="A0AAV1SLP1"/>
<evidence type="ECO:0000256" key="1">
    <source>
        <dbReference type="SAM" id="MobiDB-lite"/>
    </source>
</evidence>
<reference evidence="2 3" key="1">
    <citation type="submission" date="2024-01" db="EMBL/GenBank/DDBJ databases">
        <authorList>
            <person name="Waweru B."/>
        </authorList>
    </citation>
    <scope>NUCLEOTIDE SEQUENCE [LARGE SCALE GENOMIC DNA]</scope>
</reference>
<comment type="caution">
    <text evidence="2">The sequence shown here is derived from an EMBL/GenBank/DDBJ whole genome shotgun (WGS) entry which is preliminary data.</text>
</comment>
<gene>
    <name evidence="2" type="ORF">DCAF_LOCUS23888</name>
</gene>
<feature type="region of interest" description="Disordered" evidence="1">
    <location>
        <begin position="129"/>
        <end position="152"/>
    </location>
</feature>
<dbReference type="Proteomes" id="UP001314170">
    <property type="component" value="Unassembled WGS sequence"/>
</dbReference>
<dbReference type="EMBL" id="CAWUPB010001184">
    <property type="protein sequence ID" value="CAK7351507.1"/>
    <property type="molecule type" value="Genomic_DNA"/>
</dbReference>
<evidence type="ECO:0000313" key="2">
    <source>
        <dbReference type="EMBL" id="CAK7351507.1"/>
    </source>
</evidence>
<organism evidence="2 3">
    <name type="scientific">Dovyalis caffra</name>
    <dbReference type="NCBI Taxonomy" id="77055"/>
    <lineage>
        <taxon>Eukaryota</taxon>
        <taxon>Viridiplantae</taxon>
        <taxon>Streptophyta</taxon>
        <taxon>Embryophyta</taxon>
        <taxon>Tracheophyta</taxon>
        <taxon>Spermatophyta</taxon>
        <taxon>Magnoliopsida</taxon>
        <taxon>eudicotyledons</taxon>
        <taxon>Gunneridae</taxon>
        <taxon>Pentapetalae</taxon>
        <taxon>rosids</taxon>
        <taxon>fabids</taxon>
        <taxon>Malpighiales</taxon>
        <taxon>Salicaceae</taxon>
        <taxon>Flacourtieae</taxon>
        <taxon>Dovyalis</taxon>
    </lineage>
</organism>
<proteinExistence type="predicted"/>
<name>A0AAV1SLP1_9ROSI</name>
<evidence type="ECO:0000313" key="3">
    <source>
        <dbReference type="Proteomes" id="UP001314170"/>
    </source>
</evidence>